<dbReference type="InterPro" id="IPR036388">
    <property type="entry name" value="WH-like_DNA-bd_sf"/>
</dbReference>
<dbReference type="EMBL" id="BAABHF010000002">
    <property type="protein sequence ID" value="GAA4481523.1"/>
    <property type="molecule type" value="Genomic_DNA"/>
</dbReference>
<dbReference type="InterPro" id="IPR000835">
    <property type="entry name" value="HTH_MarR-typ"/>
</dbReference>
<evidence type="ECO:0000313" key="4">
    <source>
        <dbReference type="Proteomes" id="UP001500503"/>
    </source>
</evidence>
<dbReference type="PROSITE" id="PS50995">
    <property type="entry name" value="HTH_MARR_2"/>
    <property type="match status" value="1"/>
</dbReference>
<dbReference type="SMART" id="SM00347">
    <property type="entry name" value="HTH_MARR"/>
    <property type="match status" value="1"/>
</dbReference>
<dbReference type="Proteomes" id="UP001500503">
    <property type="component" value="Unassembled WGS sequence"/>
</dbReference>
<dbReference type="InterPro" id="IPR036390">
    <property type="entry name" value="WH_DNA-bd_sf"/>
</dbReference>
<dbReference type="Pfam" id="PF01047">
    <property type="entry name" value="MarR"/>
    <property type="match status" value="1"/>
</dbReference>
<sequence>MTEYAVQRAREMFQARQAGSSRRADSRRLAAPEVEAEPDGDPGDLIGALQLIHSRLRRLDGWLRAEHRLNLTEMHVLSVIPTVPPARRTREDAAARLARAVEISPSGLTRLVDRLVTRGLVSRVEDSWDRRVTHLVLTERGRAVRDVVLPRAVEHIRDGCGDEGMPIERLRWVTAAPARGGEARRRA</sequence>
<accession>A0ABP8P6J4</accession>
<dbReference type="RefSeq" id="WP_345455646.1">
    <property type="nucleotide sequence ID" value="NZ_BAABHF010000002.1"/>
</dbReference>
<organism evidence="3 4">
    <name type="scientific">Actinoallomurus oryzae</name>
    <dbReference type="NCBI Taxonomy" id="502180"/>
    <lineage>
        <taxon>Bacteria</taxon>
        <taxon>Bacillati</taxon>
        <taxon>Actinomycetota</taxon>
        <taxon>Actinomycetes</taxon>
        <taxon>Streptosporangiales</taxon>
        <taxon>Thermomonosporaceae</taxon>
        <taxon>Actinoallomurus</taxon>
    </lineage>
</organism>
<dbReference type="InterPro" id="IPR039422">
    <property type="entry name" value="MarR/SlyA-like"/>
</dbReference>
<protein>
    <recommendedName>
        <fullName evidence="2">HTH marR-type domain-containing protein</fullName>
    </recommendedName>
</protein>
<evidence type="ECO:0000256" key="1">
    <source>
        <dbReference type="SAM" id="MobiDB-lite"/>
    </source>
</evidence>
<proteinExistence type="predicted"/>
<dbReference type="PRINTS" id="PR00598">
    <property type="entry name" value="HTHMARR"/>
</dbReference>
<dbReference type="Gene3D" id="1.10.10.10">
    <property type="entry name" value="Winged helix-like DNA-binding domain superfamily/Winged helix DNA-binding domain"/>
    <property type="match status" value="1"/>
</dbReference>
<name>A0ABP8P6J4_9ACTN</name>
<evidence type="ECO:0000313" key="3">
    <source>
        <dbReference type="EMBL" id="GAA4481523.1"/>
    </source>
</evidence>
<feature type="region of interest" description="Disordered" evidence="1">
    <location>
        <begin position="10"/>
        <end position="42"/>
    </location>
</feature>
<dbReference type="PANTHER" id="PTHR33164">
    <property type="entry name" value="TRANSCRIPTIONAL REGULATOR, MARR FAMILY"/>
    <property type="match status" value="1"/>
</dbReference>
<reference evidence="4" key="1">
    <citation type="journal article" date="2019" name="Int. J. Syst. Evol. Microbiol.">
        <title>The Global Catalogue of Microorganisms (GCM) 10K type strain sequencing project: providing services to taxonomists for standard genome sequencing and annotation.</title>
        <authorList>
            <consortium name="The Broad Institute Genomics Platform"/>
            <consortium name="The Broad Institute Genome Sequencing Center for Infectious Disease"/>
            <person name="Wu L."/>
            <person name="Ma J."/>
        </authorList>
    </citation>
    <scope>NUCLEOTIDE SEQUENCE [LARGE SCALE GENOMIC DNA]</scope>
    <source>
        <strain evidence="4">JCM 17933</strain>
    </source>
</reference>
<evidence type="ECO:0000259" key="2">
    <source>
        <dbReference type="PROSITE" id="PS50995"/>
    </source>
</evidence>
<dbReference type="SUPFAM" id="SSF46785">
    <property type="entry name" value="Winged helix' DNA-binding domain"/>
    <property type="match status" value="1"/>
</dbReference>
<keyword evidence="4" id="KW-1185">Reference proteome</keyword>
<feature type="domain" description="HTH marR-type" evidence="2">
    <location>
        <begin position="42"/>
        <end position="179"/>
    </location>
</feature>
<gene>
    <name evidence="3" type="ORF">GCM10023191_000590</name>
</gene>
<dbReference type="PANTHER" id="PTHR33164:SF43">
    <property type="entry name" value="HTH-TYPE TRANSCRIPTIONAL REPRESSOR YETL"/>
    <property type="match status" value="1"/>
</dbReference>
<comment type="caution">
    <text evidence="3">The sequence shown here is derived from an EMBL/GenBank/DDBJ whole genome shotgun (WGS) entry which is preliminary data.</text>
</comment>